<evidence type="ECO:0000256" key="2">
    <source>
        <dbReference type="SAM" id="SignalP"/>
    </source>
</evidence>
<reference evidence="3" key="1">
    <citation type="journal article" date="2021" name="Nat. Commun.">
        <title>Genetic determinants of endophytism in the Arabidopsis root mycobiome.</title>
        <authorList>
            <person name="Mesny F."/>
            <person name="Miyauchi S."/>
            <person name="Thiergart T."/>
            <person name="Pickel B."/>
            <person name="Atanasova L."/>
            <person name="Karlsson M."/>
            <person name="Huettel B."/>
            <person name="Barry K.W."/>
            <person name="Haridas S."/>
            <person name="Chen C."/>
            <person name="Bauer D."/>
            <person name="Andreopoulos W."/>
            <person name="Pangilinan J."/>
            <person name="LaButti K."/>
            <person name="Riley R."/>
            <person name="Lipzen A."/>
            <person name="Clum A."/>
            <person name="Drula E."/>
            <person name="Henrissat B."/>
            <person name="Kohler A."/>
            <person name="Grigoriev I.V."/>
            <person name="Martin F.M."/>
            <person name="Hacquard S."/>
        </authorList>
    </citation>
    <scope>NUCLEOTIDE SEQUENCE</scope>
    <source>
        <strain evidence="3">MPI-SDFR-AT-0120</strain>
    </source>
</reference>
<name>A0A8K0R0P2_9PLEO</name>
<feature type="compositionally biased region" description="Low complexity" evidence="1">
    <location>
        <begin position="281"/>
        <end position="317"/>
    </location>
</feature>
<gene>
    <name evidence="3" type="ORF">FB567DRAFT_136558</name>
</gene>
<dbReference type="EMBL" id="JAGMVJ010000017">
    <property type="protein sequence ID" value="KAH7078463.1"/>
    <property type="molecule type" value="Genomic_DNA"/>
</dbReference>
<keyword evidence="2" id="KW-0732">Signal</keyword>
<accession>A0A8K0R0P2</accession>
<evidence type="ECO:0000313" key="3">
    <source>
        <dbReference type="EMBL" id="KAH7078463.1"/>
    </source>
</evidence>
<evidence type="ECO:0000256" key="1">
    <source>
        <dbReference type="SAM" id="MobiDB-lite"/>
    </source>
</evidence>
<comment type="caution">
    <text evidence="3">The sequence shown here is derived from an EMBL/GenBank/DDBJ whole genome shotgun (WGS) entry which is preliminary data.</text>
</comment>
<dbReference type="Proteomes" id="UP000813461">
    <property type="component" value="Unassembled WGS sequence"/>
</dbReference>
<dbReference type="Gene3D" id="2.70.50.70">
    <property type="match status" value="1"/>
</dbReference>
<protein>
    <recommendedName>
        <fullName evidence="5">Lytic polysaccharide monooxygenase</fullName>
    </recommendedName>
</protein>
<feature type="compositionally biased region" description="Low complexity" evidence="1">
    <location>
        <begin position="217"/>
        <end position="258"/>
    </location>
</feature>
<dbReference type="AlphaFoldDB" id="A0A8K0R0P2"/>
<evidence type="ECO:0000313" key="4">
    <source>
        <dbReference type="Proteomes" id="UP000813461"/>
    </source>
</evidence>
<evidence type="ECO:0008006" key="5">
    <source>
        <dbReference type="Google" id="ProtNLM"/>
    </source>
</evidence>
<dbReference type="PANTHER" id="PTHR36182">
    <property type="entry name" value="PROTEIN, PUTATIVE (AFU_ORTHOLOGUE AFUA_6G10930)-RELATED"/>
    <property type="match status" value="1"/>
</dbReference>
<organism evidence="3 4">
    <name type="scientific">Paraphoma chrysanthemicola</name>
    <dbReference type="NCBI Taxonomy" id="798071"/>
    <lineage>
        <taxon>Eukaryota</taxon>
        <taxon>Fungi</taxon>
        <taxon>Dikarya</taxon>
        <taxon>Ascomycota</taxon>
        <taxon>Pezizomycotina</taxon>
        <taxon>Dothideomycetes</taxon>
        <taxon>Pleosporomycetidae</taxon>
        <taxon>Pleosporales</taxon>
        <taxon>Pleosporineae</taxon>
        <taxon>Phaeosphaeriaceae</taxon>
        <taxon>Paraphoma</taxon>
    </lineage>
</organism>
<sequence>MSFRSTILAFTAFMAVANAHIKINTPVPFSKDTLDTAPITKSQFPCKSNLGFKVSQMNQMAVGTTQKLSFDGTAVHGGGSCQLAITTDPEPSANSVFKVIKSIEGGCPGVDGTNTYEFTLPDSIPNGKASFAWTWFAKLSGAPEMYMNCAPIEVTGGASDDSAFKSLPDMFVANLDDTCKSPANKAVKFPTPGAEVQTGSTNDVEPPTGSGCGSSSGGTTPAQPSSPAGQPSSPTGQSSAVAQPSAPAAGQSSAAAKPSPTPVPSNGGGVFAPGASSAPLPAQTSTTLVTVTAPTPAKPTVPSSPGSGTPAVPSSPSTGGGANTTCSSNGAIVCNGEKQFGLCNNGKVVWQDVAAGTACVNGVISKRSFNSRVTRPRYRSPRVAMPVGY</sequence>
<dbReference type="PANTHER" id="PTHR36182:SF2">
    <property type="entry name" value="LYTIC POLYSACCHARIDE MONOOXYGENASE"/>
    <property type="match status" value="1"/>
</dbReference>
<keyword evidence="4" id="KW-1185">Reference proteome</keyword>
<feature type="signal peptide" evidence="2">
    <location>
        <begin position="1"/>
        <end position="19"/>
    </location>
</feature>
<proteinExistence type="predicted"/>
<dbReference type="OrthoDB" id="2342176at2759"/>
<feature type="region of interest" description="Disordered" evidence="1">
    <location>
        <begin position="189"/>
        <end position="322"/>
    </location>
</feature>
<feature type="chain" id="PRO_5035437805" description="Lytic polysaccharide monooxygenase" evidence="2">
    <location>
        <begin position="20"/>
        <end position="389"/>
    </location>
</feature>